<accession>A0A8J4QJC0</accession>
<sequence>MTGFVDLDEDTLLEVFKRVDMKTLLRVACVNKLWYTTAQNDQLWFPPISLRLLASTGMNRRIKNNMLVVGASSSTAASSVVDAGTAPQTLSLEAASAAAAAASES</sequence>
<feature type="domain" description="F-box" evidence="1">
    <location>
        <begin position="7"/>
        <end position="47"/>
    </location>
</feature>
<dbReference type="SMART" id="SM00256">
    <property type="entry name" value="FBOX"/>
    <property type="match status" value="1"/>
</dbReference>
<evidence type="ECO:0000313" key="2">
    <source>
        <dbReference type="EMBL" id="KAF3946073.1"/>
    </source>
</evidence>
<evidence type="ECO:0000313" key="3">
    <source>
        <dbReference type="Proteomes" id="UP000737018"/>
    </source>
</evidence>
<keyword evidence="3" id="KW-1185">Reference proteome</keyword>
<protein>
    <recommendedName>
        <fullName evidence="1">F-box domain-containing protein</fullName>
    </recommendedName>
</protein>
<dbReference type="EMBL" id="JRKL02010181">
    <property type="protein sequence ID" value="KAF3946073.1"/>
    <property type="molecule type" value="Genomic_DNA"/>
</dbReference>
<comment type="caution">
    <text evidence="2">The sequence shown here is derived from an EMBL/GenBank/DDBJ whole genome shotgun (WGS) entry which is preliminary data.</text>
</comment>
<name>A0A8J4QJC0_9ROSI</name>
<dbReference type="InterPro" id="IPR036047">
    <property type="entry name" value="F-box-like_dom_sf"/>
</dbReference>
<reference evidence="2" key="1">
    <citation type="submission" date="2020-03" db="EMBL/GenBank/DDBJ databases">
        <title>Castanea mollissima Vanexum genome sequencing.</title>
        <authorList>
            <person name="Staton M."/>
        </authorList>
    </citation>
    <scope>NUCLEOTIDE SEQUENCE</scope>
    <source>
        <tissue evidence="2">Leaf</tissue>
    </source>
</reference>
<organism evidence="2 3">
    <name type="scientific">Castanea mollissima</name>
    <name type="common">Chinese chestnut</name>
    <dbReference type="NCBI Taxonomy" id="60419"/>
    <lineage>
        <taxon>Eukaryota</taxon>
        <taxon>Viridiplantae</taxon>
        <taxon>Streptophyta</taxon>
        <taxon>Embryophyta</taxon>
        <taxon>Tracheophyta</taxon>
        <taxon>Spermatophyta</taxon>
        <taxon>Magnoliopsida</taxon>
        <taxon>eudicotyledons</taxon>
        <taxon>Gunneridae</taxon>
        <taxon>Pentapetalae</taxon>
        <taxon>rosids</taxon>
        <taxon>fabids</taxon>
        <taxon>Fagales</taxon>
        <taxon>Fagaceae</taxon>
        <taxon>Castanea</taxon>
    </lineage>
</organism>
<dbReference type="Proteomes" id="UP000737018">
    <property type="component" value="Unassembled WGS sequence"/>
</dbReference>
<dbReference type="AlphaFoldDB" id="A0A8J4QJC0"/>
<proteinExistence type="predicted"/>
<dbReference type="Pfam" id="PF00646">
    <property type="entry name" value="F-box"/>
    <property type="match status" value="1"/>
</dbReference>
<evidence type="ECO:0000259" key="1">
    <source>
        <dbReference type="SMART" id="SM00256"/>
    </source>
</evidence>
<dbReference type="SUPFAM" id="SSF81383">
    <property type="entry name" value="F-box domain"/>
    <property type="match status" value="1"/>
</dbReference>
<dbReference type="InterPro" id="IPR001810">
    <property type="entry name" value="F-box_dom"/>
</dbReference>
<dbReference type="OrthoDB" id="3219396at2759"/>
<dbReference type="Gene3D" id="1.20.1280.50">
    <property type="match status" value="1"/>
</dbReference>
<gene>
    <name evidence="2" type="ORF">CMV_027622</name>
</gene>